<dbReference type="AlphaFoldDB" id="A0AAE1E5R2"/>
<gene>
    <name evidence="1" type="ORF">RRG08_033420</name>
</gene>
<protein>
    <submittedName>
        <fullName evidence="1">Uncharacterized protein</fullName>
    </submittedName>
</protein>
<sequence length="126" mass="14040">MSYFISTSTPLPPLPSSSYKTVLSSQALNVAGQNAYDDASKDAAGQEHLSRRLGWPSFIIARSSSSHHLFPGVSLSARRPQQFLGLIHLRQHLSRTFLMPDGRVRWTDRARCDKHILVTPNPKDSV</sequence>
<evidence type="ECO:0000313" key="2">
    <source>
        <dbReference type="Proteomes" id="UP001283361"/>
    </source>
</evidence>
<dbReference type="EMBL" id="JAWDGP010001166">
    <property type="protein sequence ID" value="KAK3793843.1"/>
    <property type="molecule type" value="Genomic_DNA"/>
</dbReference>
<accession>A0AAE1E5R2</accession>
<organism evidence="1 2">
    <name type="scientific">Elysia crispata</name>
    <name type="common">lettuce slug</name>
    <dbReference type="NCBI Taxonomy" id="231223"/>
    <lineage>
        <taxon>Eukaryota</taxon>
        <taxon>Metazoa</taxon>
        <taxon>Spiralia</taxon>
        <taxon>Lophotrochozoa</taxon>
        <taxon>Mollusca</taxon>
        <taxon>Gastropoda</taxon>
        <taxon>Heterobranchia</taxon>
        <taxon>Euthyneura</taxon>
        <taxon>Panpulmonata</taxon>
        <taxon>Sacoglossa</taxon>
        <taxon>Placobranchoidea</taxon>
        <taxon>Plakobranchidae</taxon>
        <taxon>Elysia</taxon>
    </lineage>
</organism>
<proteinExistence type="predicted"/>
<comment type="caution">
    <text evidence="1">The sequence shown here is derived from an EMBL/GenBank/DDBJ whole genome shotgun (WGS) entry which is preliminary data.</text>
</comment>
<evidence type="ECO:0000313" key="1">
    <source>
        <dbReference type="EMBL" id="KAK3793843.1"/>
    </source>
</evidence>
<reference evidence="1" key="1">
    <citation type="journal article" date="2023" name="G3 (Bethesda)">
        <title>A reference genome for the long-term kleptoplast-retaining sea slug Elysia crispata morphotype clarki.</title>
        <authorList>
            <person name="Eastman K.E."/>
            <person name="Pendleton A.L."/>
            <person name="Shaikh M.A."/>
            <person name="Suttiyut T."/>
            <person name="Ogas R."/>
            <person name="Tomko P."/>
            <person name="Gavelis G."/>
            <person name="Widhalm J.R."/>
            <person name="Wisecaver J.H."/>
        </authorList>
    </citation>
    <scope>NUCLEOTIDE SEQUENCE</scope>
    <source>
        <strain evidence="1">ECLA1</strain>
    </source>
</reference>
<dbReference type="Proteomes" id="UP001283361">
    <property type="component" value="Unassembled WGS sequence"/>
</dbReference>
<name>A0AAE1E5R2_9GAST</name>
<keyword evidence="2" id="KW-1185">Reference proteome</keyword>